<comment type="similarity">
    <text evidence="3">Belongs to the complex I NDUFB11 subunit family.</text>
</comment>
<keyword evidence="20" id="KW-1185">Reference proteome</keyword>
<evidence type="ECO:0000256" key="6">
    <source>
        <dbReference type="ARBA" id="ARBA00022660"/>
    </source>
</evidence>
<keyword evidence="10" id="KW-0249">Electron transport</keyword>
<feature type="transmembrane region" description="Helical" evidence="18">
    <location>
        <begin position="89"/>
        <end position="110"/>
    </location>
</feature>
<reference evidence="19" key="2">
    <citation type="submission" date="2025-08" db="UniProtKB">
        <authorList>
            <consortium name="Ensembl"/>
        </authorList>
    </citation>
    <scope>IDENTIFICATION</scope>
    <source>
        <strain evidence="19">breed Abyssinian</strain>
    </source>
</reference>
<evidence type="ECO:0000256" key="11">
    <source>
        <dbReference type="ARBA" id="ARBA00022989"/>
    </source>
</evidence>
<evidence type="ECO:0000256" key="10">
    <source>
        <dbReference type="ARBA" id="ARBA00022982"/>
    </source>
</evidence>
<dbReference type="PANTHER" id="PTHR13327:SF0">
    <property type="entry name" value="NADH DEHYDROGENASE [UBIQUINONE] 1 BETA SUBCOMPLEX SUBUNIT 11, MITOCHONDRIAL"/>
    <property type="match status" value="1"/>
</dbReference>
<evidence type="ECO:0000256" key="7">
    <source>
        <dbReference type="ARBA" id="ARBA00022692"/>
    </source>
</evidence>
<evidence type="ECO:0000256" key="2">
    <source>
        <dbReference type="ARBA" id="ARBA00004434"/>
    </source>
</evidence>
<dbReference type="Proteomes" id="UP000823872">
    <property type="component" value="Chromosome X"/>
</dbReference>
<keyword evidence="13 18" id="KW-0472">Membrane</keyword>
<comment type="subcellular location">
    <subcellularLocation>
        <location evidence="2">Mitochondrion inner membrane</location>
        <topology evidence="2">Single-pass membrane protein</topology>
    </subcellularLocation>
</comment>
<dbReference type="Pfam" id="PF10183">
    <property type="entry name" value="ESSS"/>
    <property type="match status" value="1"/>
</dbReference>
<evidence type="ECO:0000256" key="16">
    <source>
        <dbReference type="ARBA" id="ARBA00046528"/>
    </source>
</evidence>
<evidence type="ECO:0000256" key="13">
    <source>
        <dbReference type="ARBA" id="ARBA00023136"/>
    </source>
</evidence>
<feature type="compositionally biased region" description="Basic and acidic residues" evidence="17">
    <location>
        <begin position="66"/>
        <end position="75"/>
    </location>
</feature>
<dbReference type="InterPro" id="IPR019329">
    <property type="entry name" value="NADH_UbQ_OxRdtase_ESSS_su"/>
</dbReference>
<evidence type="ECO:0000256" key="15">
    <source>
        <dbReference type="ARBA" id="ARBA00031387"/>
    </source>
</evidence>
<reference evidence="19" key="3">
    <citation type="submission" date="2025-09" db="UniProtKB">
        <authorList>
            <consortium name="Ensembl"/>
        </authorList>
    </citation>
    <scope>IDENTIFICATION</scope>
    <source>
        <strain evidence="19">breed Abyssinian</strain>
    </source>
</reference>
<evidence type="ECO:0000313" key="19">
    <source>
        <dbReference type="Ensembl" id="ENSFCTP00005006557.1"/>
    </source>
</evidence>
<evidence type="ECO:0000256" key="14">
    <source>
        <dbReference type="ARBA" id="ARBA00030753"/>
    </source>
</evidence>
<evidence type="ECO:0000256" key="12">
    <source>
        <dbReference type="ARBA" id="ARBA00023128"/>
    </source>
</evidence>
<keyword evidence="7 18" id="KW-0812">Transmembrane</keyword>
<keyword evidence="11 18" id="KW-1133">Transmembrane helix</keyword>
<keyword evidence="9" id="KW-0809">Transit peptide</keyword>
<accession>A0ABI7W8B5</accession>
<evidence type="ECO:0000256" key="1">
    <source>
        <dbReference type="ARBA" id="ARBA00003195"/>
    </source>
</evidence>
<feature type="region of interest" description="Disordered" evidence="17">
    <location>
        <begin position="48"/>
        <end position="75"/>
    </location>
</feature>
<keyword evidence="12" id="KW-0496">Mitochondrion</keyword>
<evidence type="ECO:0000313" key="20">
    <source>
        <dbReference type="Proteomes" id="UP000823872"/>
    </source>
</evidence>
<proteinExistence type="inferred from homology"/>
<keyword evidence="6" id="KW-0679">Respiratory chain</keyword>
<keyword evidence="5" id="KW-0813">Transport</keyword>
<keyword evidence="8" id="KW-0999">Mitochondrion inner membrane</keyword>
<reference evidence="19 20" key="1">
    <citation type="submission" date="2021-02" db="EMBL/GenBank/DDBJ databases">
        <title>Safari Cat Assemblies.</title>
        <authorList>
            <person name="Bredemeyer K.R."/>
            <person name="Murphy W.J."/>
        </authorList>
    </citation>
    <scope>NUCLEOTIDE SEQUENCE [LARGE SCALE GENOMIC DNA]</scope>
</reference>
<evidence type="ECO:0000256" key="9">
    <source>
        <dbReference type="ARBA" id="ARBA00022946"/>
    </source>
</evidence>
<evidence type="ECO:0000256" key="17">
    <source>
        <dbReference type="SAM" id="MobiDB-lite"/>
    </source>
</evidence>
<comment type="subunit">
    <text evidence="16">Complex I is composed of 45 different subunits. Interacts with BCAP31.</text>
</comment>
<evidence type="ECO:0000256" key="18">
    <source>
        <dbReference type="SAM" id="Phobius"/>
    </source>
</evidence>
<dbReference type="Ensembl" id="ENSFCTT00005010546.1">
    <property type="protein sequence ID" value="ENSFCTP00005006557.1"/>
    <property type="gene ID" value="ENSFCTG00005003918.1"/>
</dbReference>
<gene>
    <name evidence="19" type="primary">NDUFB11</name>
</gene>
<dbReference type="GeneTree" id="ENSGT00390000003022"/>
<sequence>MAAGLLGLCARRLSAVAATRGLPAARVRWESSSSRAVIAPSAVAGKRAPAPTVRWQEDPEPEDENLYEKNPDSHGYDRDPVTDVWNMRVVFFFGFSVVLVLGSTFIAYLPDYRMQEWARREAERLVKYREANGLPRSEERAEGLSLGGRQTFAPPESGGTGRPARPRHSPGWRPAGGSKVRQPSREGRAGDAAARQVGGGDSQPPTLGPSSGAPGKILRSHPGQGGGGGAQAWSPRDLSLGVWTESSSSSLT</sequence>
<protein>
    <recommendedName>
        <fullName evidence="4">NADH dehydrogenase [ubiquinone] 1 beta subcomplex subunit 11, mitochondrial</fullName>
    </recommendedName>
    <alternativeName>
        <fullName evidence="15">Complex I-ESSS</fullName>
    </alternativeName>
    <alternativeName>
        <fullName evidence="14">NADH-ubiquinone oxidoreductase ESSS subunit</fullName>
    </alternativeName>
</protein>
<feature type="region of interest" description="Disordered" evidence="17">
    <location>
        <begin position="134"/>
        <end position="252"/>
    </location>
</feature>
<evidence type="ECO:0000256" key="3">
    <source>
        <dbReference type="ARBA" id="ARBA00008915"/>
    </source>
</evidence>
<evidence type="ECO:0000256" key="8">
    <source>
        <dbReference type="ARBA" id="ARBA00022792"/>
    </source>
</evidence>
<evidence type="ECO:0000256" key="4">
    <source>
        <dbReference type="ARBA" id="ARBA00018632"/>
    </source>
</evidence>
<dbReference type="PANTHER" id="PTHR13327">
    <property type="entry name" value="NADH-UBIQUINONE OXIDOREDUCTASE ESSS SUBUNIT, MITOCHONDRIAL PRECURSOR"/>
    <property type="match status" value="1"/>
</dbReference>
<organism evidence="19 20">
    <name type="scientific">Felis catus</name>
    <name type="common">Cat</name>
    <name type="synonym">Felis silvestris catus</name>
    <dbReference type="NCBI Taxonomy" id="9685"/>
    <lineage>
        <taxon>Eukaryota</taxon>
        <taxon>Metazoa</taxon>
        <taxon>Chordata</taxon>
        <taxon>Craniata</taxon>
        <taxon>Vertebrata</taxon>
        <taxon>Euteleostomi</taxon>
        <taxon>Mammalia</taxon>
        <taxon>Eutheria</taxon>
        <taxon>Laurasiatheria</taxon>
        <taxon>Carnivora</taxon>
        <taxon>Feliformia</taxon>
        <taxon>Felidae</taxon>
        <taxon>Felinae</taxon>
        <taxon>Felis</taxon>
    </lineage>
</organism>
<comment type="function">
    <text evidence="1">Accessory subunit of the mitochondrial membrane respiratory chain NADH dehydrogenase (Complex I), that is believed not to be involved in catalysis. Complex I functions in the transfer of electrons from NADH to the respiratory chain. The immediate electron acceptor for the enzyme is believed to be ubiquinone.</text>
</comment>
<evidence type="ECO:0000256" key="5">
    <source>
        <dbReference type="ARBA" id="ARBA00022448"/>
    </source>
</evidence>
<name>A0ABI7W8B5_FELCA</name>